<dbReference type="EMBL" id="LILC01000032">
    <property type="protein sequence ID" value="KOO40764.1"/>
    <property type="molecule type" value="Genomic_DNA"/>
</dbReference>
<dbReference type="PATRIC" id="fig|284581.3.peg.1507"/>
<dbReference type="STRING" id="284581.AMD01_20895"/>
<comment type="caution">
    <text evidence="1">The sequence shown here is derived from an EMBL/GenBank/DDBJ whole genome shotgun (WGS) entry which is preliminary data.</text>
</comment>
<dbReference type="Gene3D" id="1.20.1500.10">
    <property type="entry name" value="YheA/YmcA-like"/>
    <property type="match status" value="1"/>
</dbReference>
<dbReference type="SUPFAM" id="SSF158622">
    <property type="entry name" value="YheA/YmcA-like"/>
    <property type="match status" value="1"/>
</dbReference>
<dbReference type="Pfam" id="PF06133">
    <property type="entry name" value="Com_YlbF"/>
    <property type="match status" value="1"/>
</dbReference>
<dbReference type="Proteomes" id="UP000037558">
    <property type="component" value="Unassembled WGS sequence"/>
</dbReference>
<keyword evidence="2" id="KW-1185">Reference proteome</keyword>
<dbReference type="InterPro" id="IPR052767">
    <property type="entry name" value="Bact_com_dev_regulator"/>
</dbReference>
<gene>
    <name evidence="1" type="ORF">AMD01_20895</name>
</gene>
<dbReference type="InterPro" id="IPR023378">
    <property type="entry name" value="YheA/YmcA-like_dom_sf"/>
</dbReference>
<proteinExistence type="predicted"/>
<dbReference type="InterPro" id="IPR010368">
    <property type="entry name" value="Com_YlbF"/>
</dbReference>
<dbReference type="RefSeq" id="WP_053403400.1">
    <property type="nucleotide sequence ID" value="NZ_CP061868.1"/>
</dbReference>
<reference evidence="2" key="1">
    <citation type="submission" date="2015-08" db="EMBL/GenBank/DDBJ databases">
        <title>Fjat-14210 dsm16467.</title>
        <authorList>
            <person name="Liu B."/>
            <person name="Wang J."/>
            <person name="Zhu Y."/>
            <person name="Liu G."/>
            <person name="Chen Q."/>
            <person name="Chen Z."/>
            <person name="Lan J."/>
            <person name="Che J."/>
            <person name="Ge C."/>
            <person name="Shi H."/>
            <person name="Pan Z."/>
            <person name="Liu X."/>
        </authorList>
    </citation>
    <scope>NUCLEOTIDE SEQUENCE [LARGE SCALE GENOMIC DNA]</scope>
    <source>
        <strain evidence="2">DSM 16467</strain>
    </source>
</reference>
<dbReference type="PANTHER" id="PTHR38448">
    <property type="entry name" value="REGULATORY PROTEIN YLBF-RELATED"/>
    <property type="match status" value="1"/>
</dbReference>
<sequence>MLVTSETVQLLDGAEHIGKMILQSDVVEHYRQCLYTFRQDQEAQALVAEFVKMKERYEEVQRFGRYHPDYKTVTKQTRELKRSVDLHETVIEFKKAENAVQKLLDEVSVILGYSISEQIKVPTGNPFFDTGSSCGGGCGSGGSCGCSVH</sequence>
<protein>
    <submittedName>
        <fullName evidence="1">Regulator</fullName>
    </submittedName>
</protein>
<accession>A0A0M0KPL5</accession>
<evidence type="ECO:0000313" key="1">
    <source>
        <dbReference type="EMBL" id="KOO40764.1"/>
    </source>
</evidence>
<dbReference type="AlphaFoldDB" id="A0A0M0KPL5"/>
<dbReference type="PANTHER" id="PTHR38448:SF2">
    <property type="entry name" value="REGULATORY PROTEIN YLBF"/>
    <property type="match status" value="1"/>
</dbReference>
<evidence type="ECO:0000313" key="2">
    <source>
        <dbReference type="Proteomes" id="UP000037558"/>
    </source>
</evidence>
<dbReference type="OrthoDB" id="2157513at2"/>
<organism evidence="1 2">
    <name type="scientific">Priestia koreensis</name>
    <dbReference type="NCBI Taxonomy" id="284581"/>
    <lineage>
        <taxon>Bacteria</taxon>
        <taxon>Bacillati</taxon>
        <taxon>Bacillota</taxon>
        <taxon>Bacilli</taxon>
        <taxon>Bacillales</taxon>
        <taxon>Bacillaceae</taxon>
        <taxon>Priestia</taxon>
    </lineage>
</organism>
<name>A0A0M0KPL5_9BACI</name>